<evidence type="ECO:0000256" key="3">
    <source>
        <dbReference type="ARBA" id="ARBA00012438"/>
    </source>
</evidence>
<sequence length="438" mass="47090">MTPRRPTLARRLALLISAVLAAAWVVAIAAMALILHHEQDELYDQILITSAEALLPTLASDAARASAQMSSAHDDPNEALVWRLIDRQGRVLAASPMSEAAQFPDTPRPGKVKRTLTHTVYTTKYTAQDMALQLADPLAERREAWRESFLAFLLPMLALLPLGWLAGGWVSRLALRPVEDLRAEMAQRDGLRLEPMDADAHPAELAQIVTTLNGFMARVSQALDGERAFATNAAHELRTPVAVALAQVQRLAQETGDPAASARIASVETALRRMARLVARLLQLARAESGIGLGEERVDAAALLPHVLREIGRDADRLALSVAQGPVWTVMDADALAIVAGNLIENALQHSPPDSRVEVSLNDQGLLSISNPGPVLPAEQLAQMGKRFSHRKGGGFGLGLHIVSQIARQAGTALELASPVPDRDGGFQARIQLPPAQP</sequence>
<dbReference type="InterPro" id="IPR005467">
    <property type="entry name" value="His_kinase_dom"/>
</dbReference>
<dbReference type="SUPFAM" id="SSF55874">
    <property type="entry name" value="ATPase domain of HSP90 chaperone/DNA topoisomerase II/histidine kinase"/>
    <property type="match status" value="1"/>
</dbReference>
<keyword evidence="12" id="KW-0472">Membrane</keyword>
<comment type="subcellular location">
    <subcellularLocation>
        <location evidence="2">Membrane</location>
        <topology evidence="2">Multi-pass membrane protein</topology>
    </subcellularLocation>
</comment>
<evidence type="ECO:0000313" key="15">
    <source>
        <dbReference type="EMBL" id="MTH60622.1"/>
    </source>
</evidence>
<dbReference type="CDD" id="cd00082">
    <property type="entry name" value="HisKA"/>
    <property type="match status" value="1"/>
</dbReference>
<organism evidence="15 16">
    <name type="scientific">Paracoccus litorisediminis</name>
    <dbReference type="NCBI Taxonomy" id="2006130"/>
    <lineage>
        <taxon>Bacteria</taxon>
        <taxon>Pseudomonadati</taxon>
        <taxon>Pseudomonadota</taxon>
        <taxon>Alphaproteobacteria</taxon>
        <taxon>Rhodobacterales</taxon>
        <taxon>Paracoccaceae</taxon>
        <taxon>Paracoccus</taxon>
    </lineage>
</organism>
<keyword evidence="5" id="KW-0808">Transferase</keyword>
<evidence type="ECO:0000313" key="16">
    <source>
        <dbReference type="Proteomes" id="UP000449846"/>
    </source>
</evidence>
<dbReference type="AlphaFoldDB" id="A0A844HSW0"/>
<proteinExistence type="predicted"/>
<accession>A0A844HSW0</accession>
<dbReference type="Pfam" id="PF02518">
    <property type="entry name" value="HATPase_c"/>
    <property type="match status" value="1"/>
</dbReference>
<dbReference type="InterPro" id="IPR003661">
    <property type="entry name" value="HisK_dim/P_dom"/>
</dbReference>
<feature type="transmembrane region" description="Helical" evidence="12">
    <location>
        <begin position="12"/>
        <end position="35"/>
    </location>
</feature>
<name>A0A844HSW0_9RHOB</name>
<evidence type="ECO:0000256" key="8">
    <source>
        <dbReference type="ARBA" id="ARBA00022777"/>
    </source>
</evidence>
<keyword evidence="10 12" id="KW-1133">Transmembrane helix</keyword>
<feature type="domain" description="Histidine kinase" evidence="13">
    <location>
        <begin position="232"/>
        <end position="437"/>
    </location>
</feature>
<reference evidence="15 16" key="1">
    <citation type="submission" date="2019-11" db="EMBL/GenBank/DDBJ databases">
        <authorList>
            <person name="Dong K."/>
        </authorList>
    </citation>
    <scope>NUCLEOTIDE SEQUENCE [LARGE SCALE GENOMIC DNA]</scope>
    <source>
        <strain evidence="15 16">NBRC 112902</strain>
    </source>
</reference>
<dbReference type="RefSeq" id="WP_155040565.1">
    <property type="nucleotide sequence ID" value="NZ_WMIG01000009.1"/>
</dbReference>
<dbReference type="SMART" id="SM00387">
    <property type="entry name" value="HATPase_c"/>
    <property type="match status" value="1"/>
</dbReference>
<evidence type="ECO:0000256" key="9">
    <source>
        <dbReference type="ARBA" id="ARBA00022840"/>
    </source>
</evidence>
<dbReference type="PANTHER" id="PTHR45436">
    <property type="entry name" value="SENSOR HISTIDINE KINASE YKOH"/>
    <property type="match status" value="1"/>
</dbReference>
<dbReference type="PROSITE" id="PS50109">
    <property type="entry name" value="HIS_KIN"/>
    <property type="match status" value="1"/>
</dbReference>
<dbReference type="Gene3D" id="3.30.565.10">
    <property type="entry name" value="Histidine kinase-like ATPase, C-terminal domain"/>
    <property type="match status" value="1"/>
</dbReference>
<dbReference type="Proteomes" id="UP000449846">
    <property type="component" value="Unassembled WGS sequence"/>
</dbReference>
<dbReference type="Gene3D" id="1.10.287.130">
    <property type="match status" value="1"/>
</dbReference>
<dbReference type="GO" id="GO:0005886">
    <property type="term" value="C:plasma membrane"/>
    <property type="evidence" value="ECO:0007669"/>
    <property type="project" value="TreeGrafter"/>
</dbReference>
<dbReference type="InterPro" id="IPR003660">
    <property type="entry name" value="HAMP_dom"/>
</dbReference>
<dbReference type="SUPFAM" id="SSF47384">
    <property type="entry name" value="Homodimeric domain of signal transducing histidine kinase"/>
    <property type="match status" value="1"/>
</dbReference>
<keyword evidence="7" id="KW-0547">Nucleotide-binding</keyword>
<dbReference type="InterPro" id="IPR003594">
    <property type="entry name" value="HATPase_dom"/>
</dbReference>
<comment type="catalytic activity">
    <reaction evidence="1">
        <text>ATP + protein L-histidine = ADP + protein N-phospho-L-histidine.</text>
        <dbReference type="EC" id="2.7.13.3"/>
    </reaction>
</comment>
<keyword evidence="9" id="KW-0067">ATP-binding</keyword>
<dbReference type="PANTHER" id="PTHR45436:SF14">
    <property type="entry name" value="SENSOR PROTEIN QSEC"/>
    <property type="match status" value="1"/>
</dbReference>
<evidence type="ECO:0000256" key="12">
    <source>
        <dbReference type="SAM" id="Phobius"/>
    </source>
</evidence>
<keyword evidence="16" id="KW-1185">Reference proteome</keyword>
<keyword evidence="11" id="KW-0902">Two-component regulatory system</keyword>
<evidence type="ECO:0000256" key="10">
    <source>
        <dbReference type="ARBA" id="ARBA00022989"/>
    </source>
</evidence>
<comment type="caution">
    <text evidence="15">The sequence shown here is derived from an EMBL/GenBank/DDBJ whole genome shotgun (WGS) entry which is preliminary data.</text>
</comment>
<dbReference type="EC" id="2.7.13.3" evidence="3"/>
<dbReference type="CDD" id="cd00075">
    <property type="entry name" value="HATPase"/>
    <property type="match status" value="1"/>
</dbReference>
<evidence type="ECO:0000256" key="2">
    <source>
        <dbReference type="ARBA" id="ARBA00004141"/>
    </source>
</evidence>
<dbReference type="GO" id="GO:0000155">
    <property type="term" value="F:phosphorelay sensor kinase activity"/>
    <property type="evidence" value="ECO:0007669"/>
    <property type="project" value="InterPro"/>
</dbReference>
<evidence type="ECO:0000256" key="7">
    <source>
        <dbReference type="ARBA" id="ARBA00022741"/>
    </source>
</evidence>
<evidence type="ECO:0000256" key="11">
    <source>
        <dbReference type="ARBA" id="ARBA00023012"/>
    </source>
</evidence>
<feature type="domain" description="HAMP" evidence="14">
    <location>
        <begin position="172"/>
        <end position="224"/>
    </location>
</feature>
<dbReference type="InterPro" id="IPR036097">
    <property type="entry name" value="HisK_dim/P_sf"/>
</dbReference>
<dbReference type="OrthoDB" id="9809766at2"/>
<dbReference type="PROSITE" id="PS50885">
    <property type="entry name" value="HAMP"/>
    <property type="match status" value="1"/>
</dbReference>
<evidence type="ECO:0000259" key="14">
    <source>
        <dbReference type="PROSITE" id="PS50885"/>
    </source>
</evidence>
<keyword evidence="4" id="KW-0597">Phosphoprotein</keyword>
<evidence type="ECO:0000259" key="13">
    <source>
        <dbReference type="PROSITE" id="PS50109"/>
    </source>
</evidence>
<protein>
    <recommendedName>
        <fullName evidence="3">histidine kinase</fullName>
        <ecNumber evidence="3">2.7.13.3</ecNumber>
    </recommendedName>
</protein>
<dbReference type="SMART" id="SM00388">
    <property type="entry name" value="HisKA"/>
    <property type="match status" value="1"/>
</dbReference>
<evidence type="ECO:0000256" key="6">
    <source>
        <dbReference type="ARBA" id="ARBA00022692"/>
    </source>
</evidence>
<keyword evidence="6 12" id="KW-0812">Transmembrane</keyword>
<dbReference type="EMBL" id="WMIG01000009">
    <property type="protein sequence ID" value="MTH60622.1"/>
    <property type="molecule type" value="Genomic_DNA"/>
</dbReference>
<gene>
    <name evidence="15" type="ORF">GL300_15515</name>
</gene>
<dbReference type="InterPro" id="IPR050428">
    <property type="entry name" value="TCS_sensor_his_kinase"/>
</dbReference>
<dbReference type="GO" id="GO:0005524">
    <property type="term" value="F:ATP binding"/>
    <property type="evidence" value="ECO:0007669"/>
    <property type="project" value="UniProtKB-KW"/>
</dbReference>
<dbReference type="InterPro" id="IPR036890">
    <property type="entry name" value="HATPase_C_sf"/>
</dbReference>
<keyword evidence="8" id="KW-0418">Kinase</keyword>
<evidence type="ECO:0000256" key="1">
    <source>
        <dbReference type="ARBA" id="ARBA00000085"/>
    </source>
</evidence>
<dbReference type="Pfam" id="PF00512">
    <property type="entry name" value="HisKA"/>
    <property type="match status" value="1"/>
</dbReference>
<evidence type="ECO:0000256" key="5">
    <source>
        <dbReference type="ARBA" id="ARBA00022679"/>
    </source>
</evidence>
<evidence type="ECO:0000256" key="4">
    <source>
        <dbReference type="ARBA" id="ARBA00022553"/>
    </source>
</evidence>